<proteinExistence type="inferred from homology"/>
<dbReference type="Gene3D" id="3.30.70.120">
    <property type="match status" value="1"/>
</dbReference>
<comment type="similarity">
    <text evidence="1">Belongs to the CutA family.</text>
</comment>
<evidence type="ECO:0000256" key="1">
    <source>
        <dbReference type="ARBA" id="ARBA00010169"/>
    </source>
</evidence>
<name>A0A2A4CNE2_9RHOB</name>
<dbReference type="PANTHER" id="PTHR23419">
    <property type="entry name" value="DIVALENT CATION TOLERANCE CUTA-RELATED"/>
    <property type="match status" value="1"/>
</dbReference>
<protein>
    <submittedName>
        <fullName evidence="2">Divalent-cation tolerance protein CutA</fullName>
    </submittedName>
</protein>
<dbReference type="Proteomes" id="UP000243507">
    <property type="component" value="Unassembled WGS sequence"/>
</dbReference>
<dbReference type="GO" id="GO:0010038">
    <property type="term" value="P:response to metal ion"/>
    <property type="evidence" value="ECO:0007669"/>
    <property type="project" value="InterPro"/>
</dbReference>
<comment type="caution">
    <text evidence="2">The sequence shown here is derived from an EMBL/GenBank/DDBJ whole genome shotgun (WGS) entry which is preliminary data.</text>
</comment>
<dbReference type="SUPFAM" id="SSF54913">
    <property type="entry name" value="GlnB-like"/>
    <property type="match status" value="1"/>
</dbReference>
<dbReference type="Pfam" id="PF03091">
    <property type="entry name" value="CutA1"/>
    <property type="match status" value="1"/>
</dbReference>
<dbReference type="AlphaFoldDB" id="A0A2A4CNE2"/>
<keyword evidence="3" id="KW-1185">Reference proteome</keyword>
<evidence type="ECO:0000313" key="3">
    <source>
        <dbReference type="Proteomes" id="UP000243507"/>
    </source>
</evidence>
<accession>A0A2A4CNE2</accession>
<dbReference type="EMBL" id="NTJD01000011">
    <property type="protein sequence ID" value="PCD75649.1"/>
    <property type="molecule type" value="Genomic_DNA"/>
</dbReference>
<dbReference type="InterPro" id="IPR004323">
    <property type="entry name" value="Ion_tolerance_CutA"/>
</dbReference>
<organism evidence="2 3">
    <name type="scientific">Pseudothioclava arenosa</name>
    <dbReference type="NCBI Taxonomy" id="1795308"/>
    <lineage>
        <taxon>Bacteria</taxon>
        <taxon>Pseudomonadati</taxon>
        <taxon>Pseudomonadota</taxon>
        <taxon>Alphaproteobacteria</taxon>
        <taxon>Rhodobacterales</taxon>
        <taxon>Paracoccaceae</taxon>
        <taxon>Pseudothioclava</taxon>
    </lineage>
</organism>
<evidence type="ECO:0000313" key="2">
    <source>
        <dbReference type="EMBL" id="PCD75649.1"/>
    </source>
</evidence>
<dbReference type="RefSeq" id="WP_096434366.1">
    <property type="nucleotide sequence ID" value="NZ_NTJD01000011.1"/>
</dbReference>
<reference evidence="2 3" key="1">
    <citation type="submission" date="2017-09" db="EMBL/GenBank/DDBJ databases">
        <title>A multilocus sequence analysis scheme for characterization of bacteria in the genus Thioclava.</title>
        <authorList>
            <person name="Liu Y."/>
            <person name="Shao Z."/>
        </authorList>
    </citation>
    <scope>NUCLEOTIDE SEQUENCE [LARGE SCALE GENOMIC DNA]</scope>
    <source>
        <strain evidence="2 3">CAU 1312</strain>
    </source>
</reference>
<dbReference type="GO" id="GO:0005507">
    <property type="term" value="F:copper ion binding"/>
    <property type="evidence" value="ECO:0007669"/>
    <property type="project" value="TreeGrafter"/>
</dbReference>
<dbReference type="PANTHER" id="PTHR23419:SF8">
    <property type="entry name" value="FI09726P"/>
    <property type="match status" value="1"/>
</dbReference>
<dbReference type="OrthoDB" id="37622at2"/>
<dbReference type="InterPro" id="IPR015867">
    <property type="entry name" value="N-reg_PII/ATP_PRibTrfase_C"/>
</dbReference>
<dbReference type="InterPro" id="IPR011322">
    <property type="entry name" value="N-reg_PII-like_a/b"/>
</dbReference>
<sequence length="102" mass="11439">MILRLLTYLSSPEAARALATALLDARLIACANIGPAVESHYTWDGARQVDAETQLWLKTRTDLRDRVMAEITRLHPYEVPLIAADEIDVNADYAAWVSDQTR</sequence>
<gene>
    <name evidence="2" type="ORF">CLN94_12915</name>
</gene>